<evidence type="ECO:0000313" key="1">
    <source>
        <dbReference type="EMBL" id="QKX59518.1"/>
    </source>
</evidence>
<dbReference type="EMBL" id="CP055900">
    <property type="protein sequence ID" value="QKX59518.1"/>
    <property type="molecule type" value="Genomic_DNA"/>
</dbReference>
<dbReference type="KEGG" id="trg:TRUGW13939_06652"/>
<sequence>MPRPSNAPQRPDSAGDDLVFVQEEYPPFTMPQQFESTGSDLVFVQDRPSAIRKCVPTQWPDLYADSEAEIPTSDNTEYGPACFFMMFVACDSEDPTFAAIMSGFSPTSPLYIPRGAYKLRVEIFSKPSQGELFMFSHPIEFPKGSYTEKHNINFTGDFDSWQIVVTNSFNSRTTTDTFFRVRAEEYKITPPKATATMAYSSSAPDPECTIAIQQGLTHIKLRAEIWCDIKHMEVALPVEEQFQQIPVELDVWVKEFSSGYHASRRALHMEWSKPGFG</sequence>
<accession>A0A7H8R0M3</accession>
<dbReference type="RefSeq" id="XP_035345696.1">
    <property type="nucleotide sequence ID" value="XM_035489803.1"/>
</dbReference>
<reference evidence="2" key="1">
    <citation type="submission" date="2020-06" db="EMBL/GenBank/DDBJ databases">
        <title>A chromosome-scale genome assembly of Talaromyces rugulosus W13939.</title>
        <authorList>
            <person name="Wang B."/>
            <person name="Guo L."/>
            <person name="Ye K."/>
            <person name="Wang L."/>
        </authorList>
    </citation>
    <scope>NUCLEOTIDE SEQUENCE [LARGE SCALE GENOMIC DNA]</scope>
    <source>
        <strain evidence="2">W13939</strain>
    </source>
</reference>
<evidence type="ECO:0000313" key="2">
    <source>
        <dbReference type="Proteomes" id="UP000509510"/>
    </source>
</evidence>
<keyword evidence="2" id="KW-1185">Reference proteome</keyword>
<proteinExistence type="predicted"/>
<dbReference type="Proteomes" id="UP000509510">
    <property type="component" value="Chromosome III"/>
</dbReference>
<dbReference type="AlphaFoldDB" id="A0A7H8R0M3"/>
<name>A0A7H8R0M3_TALRU</name>
<organism evidence="1 2">
    <name type="scientific">Talaromyces rugulosus</name>
    <name type="common">Penicillium rugulosum</name>
    <dbReference type="NCBI Taxonomy" id="121627"/>
    <lineage>
        <taxon>Eukaryota</taxon>
        <taxon>Fungi</taxon>
        <taxon>Dikarya</taxon>
        <taxon>Ascomycota</taxon>
        <taxon>Pezizomycotina</taxon>
        <taxon>Eurotiomycetes</taxon>
        <taxon>Eurotiomycetidae</taxon>
        <taxon>Eurotiales</taxon>
        <taxon>Trichocomaceae</taxon>
        <taxon>Talaromyces</taxon>
        <taxon>Talaromyces sect. Islandici</taxon>
    </lineage>
</organism>
<dbReference type="GeneID" id="55994147"/>
<gene>
    <name evidence="1" type="ORF">TRUGW13939_06652</name>
</gene>
<protein>
    <submittedName>
        <fullName evidence="1">Uncharacterized protein</fullName>
    </submittedName>
</protein>